<dbReference type="AlphaFoldDB" id="A0A915I1E3"/>
<evidence type="ECO:0000313" key="1">
    <source>
        <dbReference type="Proteomes" id="UP000887565"/>
    </source>
</evidence>
<proteinExistence type="predicted"/>
<dbReference type="WBParaSite" id="nRc.2.0.1.t07519-RA">
    <property type="protein sequence ID" value="nRc.2.0.1.t07519-RA"/>
    <property type="gene ID" value="nRc.2.0.1.g07519"/>
</dbReference>
<dbReference type="Proteomes" id="UP000887565">
    <property type="component" value="Unplaced"/>
</dbReference>
<reference evidence="2" key="1">
    <citation type="submission" date="2022-11" db="UniProtKB">
        <authorList>
            <consortium name="WormBaseParasite"/>
        </authorList>
    </citation>
    <scope>IDENTIFICATION</scope>
</reference>
<keyword evidence="1" id="KW-1185">Reference proteome</keyword>
<evidence type="ECO:0000313" key="2">
    <source>
        <dbReference type="WBParaSite" id="nRc.2.0.1.t07519-RA"/>
    </source>
</evidence>
<name>A0A915I1E3_ROMCU</name>
<protein>
    <submittedName>
        <fullName evidence="2">Uncharacterized protein</fullName>
    </submittedName>
</protein>
<sequence>MDSFSIDTHQRVKVLMVLEGHCSLRAFFNEDLVKTLTNDCPWTTSVKESWSFPVNAESVRILEGSPWAAKWAGDAGVPSVRQYDVTTLTWPVVFGAVDVFKLTGVTYFCGSGGKAGDGAGAETTAAAKNLTLITQTG</sequence>
<accession>A0A915I1E3</accession>
<organism evidence="1 2">
    <name type="scientific">Romanomermis culicivorax</name>
    <name type="common">Nematode worm</name>
    <dbReference type="NCBI Taxonomy" id="13658"/>
    <lineage>
        <taxon>Eukaryota</taxon>
        <taxon>Metazoa</taxon>
        <taxon>Ecdysozoa</taxon>
        <taxon>Nematoda</taxon>
        <taxon>Enoplea</taxon>
        <taxon>Dorylaimia</taxon>
        <taxon>Mermithida</taxon>
        <taxon>Mermithoidea</taxon>
        <taxon>Mermithidae</taxon>
        <taxon>Romanomermis</taxon>
    </lineage>
</organism>